<evidence type="ECO:0000256" key="4">
    <source>
        <dbReference type="ARBA" id="ARBA00023002"/>
    </source>
</evidence>
<keyword evidence="2" id="KW-0285">Flavoprotein</keyword>
<keyword evidence="3" id="KW-0274">FAD</keyword>
<dbReference type="Gene3D" id="3.90.700.10">
    <property type="entry name" value="Succinate dehydrogenase/fumarate reductase flavoprotein, catalytic domain"/>
    <property type="match status" value="1"/>
</dbReference>
<keyword evidence="4" id="KW-0560">Oxidoreductase</keyword>
<dbReference type="PANTHER" id="PTHR43400">
    <property type="entry name" value="FUMARATE REDUCTASE"/>
    <property type="match status" value="1"/>
</dbReference>
<dbReference type="Proteomes" id="UP000664914">
    <property type="component" value="Chromosome"/>
</dbReference>
<evidence type="ECO:0000256" key="1">
    <source>
        <dbReference type="ARBA" id="ARBA00001974"/>
    </source>
</evidence>
<dbReference type="EMBL" id="CP059319">
    <property type="protein sequence ID" value="QTH23399.1"/>
    <property type="molecule type" value="Genomic_DNA"/>
</dbReference>
<accession>A0A975HGW9</accession>
<dbReference type="SUPFAM" id="SSF56425">
    <property type="entry name" value="Succinate dehydrogenase/fumarate reductase flavoprotein, catalytic domain"/>
    <property type="match status" value="1"/>
</dbReference>
<dbReference type="AlphaFoldDB" id="A0A975HGW9"/>
<dbReference type="GO" id="GO:0008202">
    <property type="term" value="P:steroid metabolic process"/>
    <property type="evidence" value="ECO:0007669"/>
    <property type="project" value="UniProtKB-ARBA"/>
</dbReference>
<feature type="domain" description="FAD-dependent oxidoreductase 2 FAD-binding" evidence="5">
    <location>
        <begin position="5"/>
        <end position="441"/>
    </location>
</feature>
<dbReference type="SUPFAM" id="SSF51905">
    <property type="entry name" value="FAD/NAD(P)-binding domain"/>
    <property type="match status" value="1"/>
</dbReference>
<dbReference type="Gene3D" id="3.50.50.60">
    <property type="entry name" value="FAD/NAD(P)-binding domain"/>
    <property type="match status" value="1"/>
</dbReference>
<reference evidence="6" key="2">
    <citation type="submission" date="2021-04" db="EMBL/GenBank/DDBJ databases">
        <title>Isolation and genomic analysis of the ibuprofen-degrading bacterium Sphingomonas strain MPO218.</title>
        <authorList>
            <person name="Aulestia M."/>
            <person name="Flores A."/>
            <person name="Mangas E.L."/>
            <person name="Perez-Pulido A.J."/>
            <person name="Santero E."/>
            <person name="Camacho E.M."/>
        </authorList>
    </citation>
    <scope>NUCLEOTIDE SEQUENCE</scope>
    <source>
        <strain evidence="6">MPO218</strain>
    </source>
</reference>
<sequence length="465" mass="48655">MRDCDVLVVGGGGAGMAAAIEAADAGASVVVLEAGPRPGGSTALSGGVFYAAGTSIQRAAGVEDDVERMYRYYMTINRWNLEPWLIRRFCEQSAPTLEWLIGLGVDIPVEGLYVSGVDDAPRGHHSHGSGIALFEHLLGAASARGVAIHPNVRVEGLLVEDGRIAGITAQGAEMRAGAVVLATGGYGANRAMLAELNPEIAAQDERWSFYFGSQTSRGDGIRMAREAGAAVVGKGRLLVNASPGFSRDVADFHPPWLVFVNRDGQRFMDETWPYCIAGHRIEEQPGRLCFAIFDEPTRAASPSSHPFADKLGVGDFAYSGERLAEEAAKGRVLTADTLEELAAKAGIDPVGLAGSVAAYNADVRSGCDRQYFKAGALTTIETPPFYAAEVHAASFGATSAGVRIDPDARVLGLDAHPIAGLYAAGETAGGVLGERYVGGGNYISNALIFGRIAGQGAAAFAVQRI</sequence>
<dbReference type="InterPro" id="IPR036188">
    <property type="entry name" value="FAD/NAD-bd_sf"/>
</dbReference>
<proteinExistence type="predicted"/>
<dbReference type="InterPro" id="IPR050315">
    <property type="entry name" value="FAD-oxidoreductase_2"/>
</dbReference>
<dbReference type="PANTHER" id="PTHR43400:SF10">
    <property type="entry name" value="3-OXOSTEROID 1-DEHYDROGENASE"/>
    <property type="match status" value="1"/>
</dbReference>
<name>A0A975HGW9_9SPHN</name>
<reference evidence="6" key="1">
    <citation type="submission" date="2020-07" db="EMBL/GenBank/DDBJ databases">
        <authorList>
            <person name="Camacho E."/>
        </authorList>
    </citation>
    <scope>NUCLEOTIDE SEQUENCE</scope>
    <source>
        <strain evidence="6">MPO218</strain>
    </source>
</reference>
<evidence type="ECO:0000313" key="7">
    <source>
        <dbReference type="Proteomes" id="UP000664914"/>
    </source>
</evidence>
<dbReference type="PRINTS" id="PR00368">
    <property type="entry name" value="FADPNR"/>
</dbReference>
<dbReference type="InterPro" id="IPR003953">
    <property type="entry name" value="FAD-dep_OxRdtase_2_FAD-bd"/>
</dbReference>
<dbReference type="GO" id="GO:0016491">
    <property type="term" value="F:oxidoreductase activity"/>
    <property type="evidence" value="ECO:0007669"/>
    <property type="project" value="UniProtKB-KW"/>
</dbReference>
<evidence type="ECO:0000313" key="6">
    <source>
        <dbReference type="EMBL" id="QTH23399.1"/>
    </source>
</evidence>
<dbReference type="InterPro" id="IPR027477">
    <property type="entry name" value="Succ_DH/fumarate_Rdtase_cat_sf"/>
</dbReference>
<organism evidence="6 7">
    <name type="scientific">Rhizorhabdus wittichii</name>
    <dbReference type="NCBI Taxonomy" id="160791"/>
    <lineage>
        <taxon>Bacteria</taxon>
        <taxon>Pseudomonadati</taxon>
        <taxon>Pseudomonadota</taxon>
        <taxon>Alphaproteobacteria</taxon>
        <taxon>Sphingomonadales</taxon>
        <taxon>Sphingomonadaceae</taxon>
        <taxon>Rhizorhabdus</taxon>
    </lineage>
</organism>
<gene>
    <name evidence="6" type="ORF">HRJ34_07830</name>
</gene>
<evidence type="ECO:0000259" key="5">
    <source>
        <dbReference type="Pfam" id="PF00890"/>
    </source>
</evidence>
<evidence type="ECO:0000256" key="2">
    <source>
        <dbReference type="ARBA" id="ARBA00022630"/>
    </source>
</evidence>
<dbReference type="RefSeq" id="WP_208633782.1">
    <property type="nucleotide sequence ID" value="NZ_CP059319.1"/>
</dbReference>
<protein>
    <submittedName>
        <fullName evidence="6">FAD-dependent oxidoreductase</fullName>
    </submittedName>
</protein>
<comment type="cofactor">
    <cofactor evidence="1">
        <name>FAD</name>
        <dbReference type="ChEBI" id="CHEBI:57692"/>
    </cofactor>
</comment>
<evidence type="ECO:0000256" key="3">
    <source>
        <dbReference type="ARBA" id="ARBA00022827"/>
    </source>
</evidence>
<dbReference type="Pfam" id="PF00890">
    <property type="entry name" value="FAD_binding_2"/>
    <property type="match status" value="1"/>
</dbReference>
<dbReference type="PRINTS" id="PR00411">
    <property type="entry name" value="PNDRDTASEI"/>
</dbReference>